<feature type="non-terminal residue" evidence="2">
    <location>
        <position position="1"/>
    </location>
</feature>
<feature type="domain" description="DUF4159" evidence="1">
    <location>
        <begin position="139"/>
        <end position="317"/>
    </location>
</feature>
<evidence type="ECO:0000313" key="2">
    <source>
        <dbReference type="EMBL" id="KKL47333.1"/>
    </source>
</evidence>
<name>A0A0F9CDA1_9ZZZZ</name>
<organism evidence="2">
    <name type="scientific">marine sediment metagenome</name>
    <dbReference type="NCBI Taxonomy" id="412755"/>
    <lineage>
        <taxon>unclassified sequences</taxon>
        <taxon>metagenomes</taxon>
        <taxon>ecological metagenomes</taxon>
    </lineage>
</organism>
<feature type="domain" description="DUF4159" evidence="1">
    <location>
        <begin position="346"/>
        <end position="470"/>
    </location>
</feature>
<dbReference type="Gene3D" id="3.40.50.12140">
    <property type="entry name" value="Domain of unknown function DUF4159"/>
    <property type="match status" value="2"/>
</dbReference>
<dbReference type="AlphaFoldDB" id="A0A0F9CDA1"/>
<evidence type="ECO:0000259" key="1">
    <source>
        <dbReference type="Pfam" id="PF13709"/>
    </source>
</evidence>
<dbReference type="SUPFAM" id="SSF51905">
    <property type="entry name" value="FAD/NAD(P)-binding domain"/>
    <property type="match status" value="1"/>
</dbReference>
<dbReference type="InterPro" id="IPR036188">
    <property type="entry name" value="FAD/NAD-bd_sf"/>
</dbReference>
<accession>A0A0F9CDA1</accession>
<dbReference type="Pfam" id="PF13709">
    <property type="entry name" value="DUF4159"/>
    <property type="match status" value="2"/>
</dbReference>
<feature type="non-terminal residue" evidence="2">
    <location>
        <position position="560"/>
    </location>
</feature>
<dbReference type="InterPro" id="IPR025297">
    <property type="entry name" value="DUF4159"/>
</dbReference>
<comment type="caution">
    <text evidence="2">The sequence shown here is derived from an EMBL/GenBank/DDBJ whole genome shotgun (WGS) entry which is preliminary data.</text>
</comment>
<sequence length="560" mass="61002">GYTASAGSTPNMATAGLASLFLVFDSYHGKTSYRADNPRAFTTGDAAAVLTSIQRGMDWLGKRSGNVIDGYYLYGIERTGVASGRKYIGGKDWFRDGALGVLGAQRPNGAIPVGRYGGGDINTCLNTLFLVYGGAPVAFNKLQYGQGHDWNLNPRDLANLSKYLWSAYERPLNWQSVSIKAKATEIEAPVLFISGSKAAKFSEEEMLKLREYILRGGTILAEPSDGAKPFAKSMEALLAQLFSPADYPKCKLRPLPADHGIYTVIKRQWGKRPKLRAAGDGTRTFFILSDEYLSGDLQMNRTDSDAFKLAMNLLFYATDMGELAGKFASILPDSPPARQRRKVVTVARVKYDAGADYPMDWDMARMAWPALAPYVKHVTGCELKEAAPVRLAADKLDGVNVLHITGRLALALSADERAALKKFVAGGGTVLVDSYAGLPEFARSARAELEKVFGELKGLPDDHILAAGRFEGGEDLTEGVRFKLLTNPKQFLGDEQNWVVGMECFEMELGEPDESGRRRPLVKPGSEFVIDTDVVIIALGTTPNPLIASTTRGLETTRRG</sequence>
<dbReference type="EMBL" id="LAZR01033704">
    <property type="protein sequence ID" value="KKL47333.1"/>
    <property type="molecule type" value="Genomic_DNA"/>
</dbReference>
<proteinExistence type="predicted"/>
<reference evidence="2" key="1">
    <citation type="journal article" date="2015" name="Nature">
        <title>Complex archaea that bridge the gap between prokaryotes and eukaryotes.</title>
        <authorList>
            <person name="Spang A."/>
            <person name="Saw J.H."/>
            <person name="Jorgensen S.L."/>
            <person name="Zaremba-Niedzwiedzka K."/>
            <person name="Martijn J."/>
            <person name="Lind A.E."/>
            <person name="van Eijk R."/>
            <person name="Schleper C."/>
            <person name="Guy L."/>
            <person name="Ettema T.J."/>
        </authorList>
    </citation>
    <scope>NUCLEOTIDE SEQUENCE</scope>
</reference>
<gene>
    <name evidence="2" type="ORF">LCGC14_2336590</name>
</gene>
<protein>
    <recommendedName>
        <fullName evidence="1">DUF4159 domain-containing protein</fullName>
    </recommendedName>
</protein>